<dbReference type="SUPFAM" id="SSF55904">
    <property type="entry name" value="Ornithine decarboxylase C-terminal domain"/>
    <property type="match status" value="1"/>
</dbReference>
<evidence type="ECO:0000256" key="4">
    <source>
        <dbReference type="ARBA" id="ARBA00022898"/>
    </source>
</evidence>
<dbReference type="PANTHER" id="PTHR43277:SF4">
    <property type="entry name" value="ARGININE DECARBOXYLASE"/>
    <property type="match status" value="1"/>
</dbReference>
<dbReference type="SUPFAM" id="SSF53383">
    <property type="entry name" value="PLP-dependent transferases"/>
    <property type="match status" value="1"/>
</dbReference>
<dbReference type="InterPro" id="IPR052357">
    <property type="entry name" value="Orn_Lys_Arg_decarboxylase-I"/>
</dbReference>
<dbReference type="InterPro" id="IPR015421">
    <property type="entry name" value="PyrdxlP-dep_Trfase_major"/>
</dbReference>
<dbReference type="CDD" id="cd00615">
    <property type="entry name" value="Orn_deC_like"/>
    <property type="match status" value="1"/>
</dbReference>
<dbReference type="Gene3D" id="3.90.105.10">
    <property type="entry name" value="Molybdopterin biosynthesis moea protein, domain 2"/>
    <property type="match status" value="1"/>
</dbReference>
<accession>A0A1W1XTJ8</accession>
<comment type="cofactor">
    <cofactor evidence="1">
        <name>pyridoxal 5'-phosphate</name>
        <dbReference type="ChEBI" id="CHEBI:597326"/>
    </cofactor>
</comment>
<reference evidence="8 9" key="1">
    <citation type="submission" date="2017-04" db="EMBL/GenBank/DDBJ databases">
        <authorList>
            <person name="Afonso C.L."/>
            <person name="Miller P.J."/>
            <person name="Scott M.A."/>
            <person name="Spackman E."/>
            <person name="Goraichik I."/>
            <person name="Dimitrov K.M."/>
            <person name="Suarez D.L."/>
            <person name="Swayne D.E."/>
        </authorList>
    </citation>
    <scope>NUCLEOTIDE SEQUENCE [LARGE SCALE GENOMIC DNA]</scope>
    <source>
        <strain evidence="8 9">DSM 12555</strain>
    </source>
</reference>
<sequence>MSRLPIVEGVIKYVRKNNSMFCMPGHKGGRGFKNTHIGKELYNNFVEVDITEVDGMDNLHHPDGIIKEAQDKLRDFYGSKKSYFLVNGSTSGNLAMIFSCFNEGDKVIVERNCHRSVFNGIIMRKLTPVYIKDKIYKEFNTPLSIDEVKLLTLIEDNKDAKGIIITYPNYYGVCCNLKLIINEAHKRGIKVLIDSAHGAHFIASGGLPEDALRLGADFVVMSAHKTLPSLTQTAYLHIGKNVDEKKVDFYVSIFLSTSPSYMLMCSMDYARYFLEEKGTEAYENLINTCEYYRNKINRLKNFHIICKGEIDAHDIDSTRYVLQTKISINMYKLYDYLVSNKLQPEMCDGENIIFIFSPFNTNEEFELLYRVLSECKIESYEKAKVKVIEENSPCMQYKPYEVLDKKSEWKDYNETNGMICKEAVVPYPPGIPIILPGEIINGEIIKTIEYYLKCGVTILGVNENNNINVINEFVSTKED</sequence>
<dbReference type="Proteomes" id="UP000192468">
    <property type="component" value="Unassembled WGS sequence"/>
</dbReference>
<evidence type="ECO:0000256" key="1">
    <source>
        <dbReference type="ARBA" id="ARBA00001933"/>
    </source>
</evidence>
<keyword evidence="3" id="KW-0210">Decarboxylase</keyword>
<evidence type="ECO:0000256" key="2">
    <source>
        <dbReference type="ARBA" id="ARBA00010671"/>
    </source>
</evidence>
<name>A0A1W1XTJ8_9CLOT</name>
<dbReference type="RefSeq" id="WP_084117047.1">
    <property type="nucleotide sequence ID" value="NZ_FWXH01000016.1"/>
</dbReference>
<keyword evidence="4" id="KW-0663">Pyridoxal phosphate</keyword>
<dbReference type="InterPro" id="IPR008286">
    <property type="entry name" value="Prn/Lys/Arg_de-COase_C"/>
</dbReference>
<evidence type="ECO:0000313" key="8">
    <source>
        <dbReference type="EMBL" id="SMC27289.1"/>
    </source>
</evidence>
<evidence type="ECO:0000256" key="3">
    <source>
        <dbReference type="ARBA" id="ARBA00022793"/>
    </source>
</evidence>
<dbReference type="OrthoDB" id="9815233at2"/>
<dbReference type="AlphaFoldDB" id="A0A1W1XTJ8"/>
<dbReference type="EMBL" id="FWXH01000016">
    <property type="protein sequence ID" value="SMC27289.1"/>
    <property type="molecule type" value="Genomic_DNA"/>
</dbReference>
<feature type="domain" description="Orn/Lys/Arg decarboxylases family 1 pyridoxal-P attachment site" evidence="6">
    <location>
        <begin position="5"/>
        <end position="305"/>
    </location>
</feature>
<dbReference type="STRING" id="1121291.SAMN02745134_03119"/>
<protein>
    <submittedName>
        <fullName evidence="8">Arginine/lysine/ornithine decarboxylase</fullName>
    </submittedName>
</protein>
<dbReference type="Pfam" id="PF01276">
    <property type="entry name" value="OKR_DC_1"/>
    <property type="match status" value="1"/>
</dbReference>
<evidence type="ECO:0000256" key="5">
    <source>
        <dbReference type="ARBA" id="ARBA00023239"/>
    </source>
</evidence>
<dbReference type="InterPro" id="IPR036633">
    <property type="entry name" value="Prn/Lys/Arg_de-COase_C_sf"/>
</dbReference>
<comment type="similarity">
    <text evidence="2">Belongs to the Orn/Lys/Arg decarboxylase class-I family.</text>
</comment>
<dbReference type="GO" id="GO:0016831">
    <property type="term" value="F:carboxy-lyase activity"/>
    <property type="evidence" value="ECO:0007669"/>
    <property type="project" value="UniProtKB-KW"/>
</dbReference>
<dbReference type="InterPro" id="IPR000310">
    <property type="entry name" value="Orn/Lys/Arg_deCO2ase_major_dom"/>
</dbReference>
<gene>
    <name evidence="8" type="ORF">SAMN02745134_03119</name>
</gene>
<organism evidence="8 9">
    <name type="scientific">Clostridium acidisoli DSM 12555</name>
    <dbReference type="NCBI Taxonomy" id="1121291"/>
    <lineage>
        <taxon>Bacteria</taxon>
        <taxon>Bacillati</taxon>
        <taxon>Bacillota</taxon>
        <taxon>Clostridia</taxon>
        <taxon>Eubacteriales</taxon>
        <taxon>Clostridiaceae</taxon>
        <taxon>Clostridium</taxon>
    </lineage>
</organism>
<dbReference type="InterPro" id="IPR015424">
    <property type="entry name" value="PyrdxlP-dep_Trfase"/>
</dbReference>
<dbReference type="Pfam" id="PF03711">
    <property type="entry name" value="OKR_DC_1_C"/>
    <property type="match status" value="1"/>
</dbReference>
<keyword evidence="5" id="KW-0456">Lyase</keyword>
<keyword evidence="9" id="KW-1185">Reference proteome</keyword>
<evidence type="ECO:0000259" key="7">
    <source>
        <dbReference type="Pfam" id="PF03711"/>
    </source>
</evidence>
<evidence type="ECO:0000313" key="9">
    <source>
        <dbReference type="Proteomes" id="UP000192468"/>
    </source>
</evidence>
<proteinExistence type="inferred from homology"/>
<dbReference type="Gene3D" id="3.40.640.10">
    <property type="entry name" value="Type I PLP-dependent aspartate aminotransferase-like (Major domain)"/>
    <property type="match status" value="1"/>
</dbReference>
<feature type="domain" description="Orn/Lys/Arg decarboxylase C-terminal" evidence="7">
    <location>
        <begin position="399"/>
        <end position="450"/>
    </location>
</feature>
<dbReference type="PANTHER" id="PTHR43277">
    <property type="entry name" value="ARGININE DECARBOXYLASE"/>
    <property type="match status" value="1"/>
</dbReference>
<evidence type="ECO:0000259" key="6">
    <source>
        <dbReference type="Pfam" id="PF01276"/>
    </source>
</evidence>